<accession>A0A239A647</accession>
<dbReference type="InterPro" id="IPR054357">
    <property type="entry name" value="MFE-2_N"/>
</dbReference>
<dbReference type="PANTHER" id="PTHR13078">
    <property type="entry name" value="PEROXISOMAL MULTIFUNCTIONAL ENZYME TYPE 2-RELATED"/>
    <property type="match status" value="1"/>
</dbReference>
<comment type="similarity">
    <text evidence="1">Belongs to the enoyl-CoA hydratase/isomerase family.</text>
</comment>
<evidence type="ECO:0000256" key="1">
    <source>
        <dbReference type="ARBA" id="ARBA00005254"/>
    </source>
</evidence>
<dbReference type="GO" id="GO:0006635">
    <property type="term" value="P:fatty acid beta-oxidation"/>
    <property type="evidence" value="ECO:0007669"/>
    <property type="project" value="TreeGrafter"/>
</dbReference>
<gene>
    <name evidence="4" type="ORF">SAMN06265360_13117</name>
</gene>
<dbReference type="AlphaFoldDB" id="A0A239A647"/>
<reference evidence="4 5" key="1">
    <citation type="submission" date="2017-06" db="EMBL/GenBank/DDBJ databases">
        <authorList>
            <person name="Kim H.J."/>
            <person name="Triplett B.A."/>
        </authorList>
    </citation>
    <scope>NUCLEOTIDE SEQUENCE [LARGE SCALE GENOMIC DNA]</scope>
    <source>
        <strain evidence="4 5">DSM 45207</strain>
    </source>
</reference>
<feature type="domain" description="Peroxisomal multifunctional enzyme type 2-like N-terminal" evidence="3">
    <location>
        <begin position="20"/>
        <end position="141"/>
    </location>
</feature>
<dbReference type="GO" id="GO:0003857">
    <property type="term" value="F:(3S)-3-hydroxyacyl-CoA dehydrogenase (NAD+) activity"/>
    <property type="evidence" value="ECO:0007669"/>
    <property type="project" value="TreeGrafter"/>
</dbReference>
<dbReference type="EMBL" id="FZNW01000031">
    <property type="protein sequence ID" value="SNR91030.1"/>
    <property type="molecule type" value="Genomic_DNA"/>
</dbReference>
<evidence type="ECO:0000259" key="3">
    <source>
        <dbReference type="Pfam" id="PF22622"/>
    </source>
</evidence>
<dbReference type="GO" id="GO:0004300">
    <property type="term" value="F:enoyl-CoA hydratase activity"/>
    <property type="evidence" value="ECO:0007669"/>
    <property type="project" value="TreeGrafter"/>
</dbReference>
<dbReference type="InterPro" id="IPR002539">
    <property type="entry name" value="MaoC-like_dom"/>
</dbReference>
<organism evidence="4 5">
    <name type="scientific">Haloechinothrix alba</name>
    <dbReference type="NCBI Taxonomy" id="664784"/>
    <lineage>
        <taxon>Bacteria</taxon>
        <taxon>Bacillati</taxon>
        <taxon>Actinomycetota</taxon>
        <taxon>Actinomycetes</taxon>
        <taxon>Pseudonocardiales</taxon>
        <taxon>Pseudonocardiaceae</taxon>
        <taxon>Haloechinothrix</taxon>
    </lineage>
</organism>
<dbReference type="Gene3D" id="3.10.129.10">
    <property type="entry name" value="Hotdog Thioesterase"/>
    <property type="match status" value="2"/>
</dbReference>
<dbReference type="GO" id="GO:0044594">
    <property type="term" value="F:17-beta-hydroxysteroid dehydrogenase (NAD+) activity"/>
    <property type="evidence" value="ECO:0007669"/>
    <property type="project" value="TreeGrafter"/>
</dbReference>
<protein>
    <submittedName>
        <fullName evidence="4">Acyl dehydratase</fullName>
    </submittedName>
</protein>
<dbReference type="CDD" id="cd03448">
    <property type="entry name" value="HDE_HSD"/>
    <property type="match status" value="1"/>
</dbReference>
<dbReference type="SUPFAM" id="SSF54637">
    <property type="entry name" value="Thioesterase/thiol ester dehydrase-isomerase"/>
    <property type="match status" value="2"/>
</dbReference>
<dbReference type="PANTHER" id="PTHR13078:SF56">
    <property type="entry name" value="PEROXISOMAL MULTIFUNCTIONAL ENZYME TYPE 2"/>
    <property type="match status" value="1"/>
</dbReference>
<name>A0A239A647_9PSEU</name>
<dbReference type="Pfam" id="PF01575">
    <property type="entry name" value="MaoC_dehydratas"/>
    <property type="match status" value="1"/>
</dbReference>
<sequence>MPLDPTAIGAQSGPRRMTWSPDDCMIYALAVGAGTDELAFTTENTTGVSQQVLPTYPVVLGTDPTIFKQLGSFDWSKLVHAEQGVEVLRPIPPEGAALTTTRIADMYDKGKAALVVIESESIDEQSGELLFRTSMALYISGAGGWGGDRGPSESWQVPDREPDRTVSYATRPDQALLYRLCGDHNPLHSDPAFANRAGFERPILHGLCTYGFTGRALVHILAAGDATGIRSMEARFASPVLPGDSLHVDIWRTEEDKGLFRTRKDDGTVVLSNGRCTLNAA</sequence>
<evidence type="ECO:0000313" key="5">
    <source>
        <dbReference type="Proteomes" id="UP000198348"/>
    </source>
</evidence>
<dbReference type="Pfam" id="PF22622">
    <property type="entry name" value="MFE-2_hydrat-2_N"/>
    <property type="match status" value="1"/>
</dbReference>
<dbReference type="InterPro" id="IPR029069">
    <property type="entry name" value="HotDog_dom_sf"/>
</dbReference>
<evidence type="ECO:0000259" key="2">
    <source>
        <dbReference type="Pfam" id="PF01575"/>
    </source>
</evidence>
<proteinExistence type="inferred from homology"/>
<keyword evidence="5" id="KW-1185">Reference proteome</keyword>
<dbReference type="OrthoDB" id="5522043at2"/>
<evidence type="ECO:0000313" key="4">
    <source>
        <dbReference type="EMBL" id="SNR91030.1"/>
    </source>
</evidence>
<feature type="domain" description="MaoC-like" evidence="2">
    <location>
        <begin position="157"/>
        <end position="267"/>
    </location>
</feature>
<dbReference type="Proteomes" id="UP000198348">
    <property type="component" value="Unassembled WGS sequence"/>
</dbReference>